<organism evidence="1 2">
    <name type="scientific">Flavobacterium defluvii</name>
    <dbReference type="NCBI Taxonomy" id="370979"/>
    <lineage>
        <taxon>Bacteria</taxon>
        <taxon>Pseudomonadati</taxon>
        <taxon>Bacteroidota</taxon>
        <taxon>Flavobacteriia</taxon>
        <taxon>Flavobacteriales</taxon>
        <taxon>Flavobacteriaceae</taxon>
        <taxon>Flavobacterium</taxon>
    </lineage>
</organism>
<dbReference type="RefSeq" id="WP_073413034.1">
    <property type="nucleotide sequence ID" value="NZ_FQWC01000001.1"/>
</dbReference>
<dbReference type="AlphaFoldDB" id="A0A1M5FKI1"/>
<evidence type="ECO:0000313" key="2">
    <source>
        <dbReference type="Proteomes" id="UP000184071"/>
    </source>
</evidence>
<reference evidence="2" key="1">
    <citation type="submission" date="2016-11" db="EMBL/GenBank/DDBJ databases">
        <authorList>
            <person name="Varghese N."/>
            <person name="Submissions S."/>
        </authorList>
    </citation>
    <scope>NUCLEOTIDE SEQUENCE [LARGE SCALE GENOMIC DNA]</scope>
    <source>
        <strain evidence="2">DSM 17963</strain>
    </source>
</reference>
<dbReference type="Proteomes" id="UP000184071">
    <property type="component" value="Unassembled WGS sequence"/>
</dbReference>
<keyword evidence="1" id="KW-0413">Isomerase</keyword>
<protein>
    <submittedName>
        <fullName evidence="1">Protein disulfide-isomerase</fullName>
    </submittedName>
</protein>
<dbReference type="EMBL" id="FQWC01000001">
    <property type="protein sequence ID" value="SHF91642.1"/>
    <property type="molecule type" value="Genomic_DNA"/>
</dbReference>
<dbReference type="Gene3D" id="3.40.30.10">
    <property type="entry name" value="Glutaredoxin"/>
    <property type="match status" value="1"/>
</dbReference>
<proteinExistence type="predicted"/>
<dbReference type="OrthoDB" id="1372393at2"/>
<dbReference type="SUPFAM" id="SSF52833">
    <property type="entry name" value="Thioredoxin-like"/>
    <property type="match status" value="1"/>
</dbReference>
<name>A0A1M5FKI1_9FLAO</name>
<gene>
    <name evidence="1" type="ORF">SAMN05443663_101503</name>
</gene>
<dbReference type="InterPro" id="IPR036249">
    <property type="entry name" value="Thioredoxin-like_sf"/>
</dbReference>
<dbReference type="STRING" id="370979.SAMN05443663_101503"/>
<accession>A0A1M5FKI1</accession>
<evidence type="ECO:0000313" key="1">
    <source>
        <dbReference type="EMBL" id="SHF91642.1"/>
    </source>
</evidence>
<keyword evidence="2" id="KW-1185">Reference proteome</keyword>
<dbReference type="GO" id="GO:0016853">
    <property type="term" value="F:isomerase activity"/>
    <property type="evidence" value="ECO:0007669"/>
    <property type="project" value="UniProtKB-KW"/>
</dbReference>
<sequence>MTQKLLILLFFLVTFLGKSQNLEWKTNITDAINISNEERKPLLILFTAATAPESLEKEVFRTLDFEKWSRKNVILLKLDLSDAAISNDAKEQNIKLKNAFGVVDLPEVCYANAAIRKGKTAFDLLGRLPYSSNGVKAFIADSNLILNPE</sequence>